<dbReference type="GeneID" id="87837269"/>
<dbReference type="EMBL" id="JAUEPN010000002">
    <property type="protein sequence ID" value="KAK3299654.1"/>
    <property type="molecule type" value="Genomic_DNA"/>
</dbReference>
<organism evidence="2 3">
    <name type="scientific">Chaetomium fimeti</name>
    <dbReference type="NCBI Taxonomy" id="1854472"/>
    <lineage>
        <taxon>Eukaryota</taxon>
        <taxon>Fungi</taxon>
        <taxon>Dikarya</taxon>
        <taxon>Ascomycota</taxon>
        <taxon>Pezizomycotina</taxon>
        <taxon>Sordariomycetes</taxon>
        <taxon>Sordariomycetidae</taxon>
        <taxon>Sordariales</taxon>
        <taxon>Chaetomiaceae</taxon>
        <taxon>Chaetomium</taxon>
    </lineage>
</organism>
<feature type="domain" description="Protein kinase" evidence="1">
    <location>
        <begin position="163"/>
        <end position="357"/>
    </location>
</feature>
<dbReference type="SUPFAM" id="SSF56112">
    <property type="entry name" value="Protein kinase-like (PK-like)"/>
    <property type="match status" value="1"/>
</dbReference>
<accession>A0AAE0HNT7</accession>
<dbReference type="RefSeq" id="XP_062663168.1">
    <property type="nucleotide sequence ID" value="XM_062800321.1"/>
</dbReference>
<proteinExistence type="predicted"/>
<reference evidence="2" key="1">
    <citation type="journal article" date="2023" name="Mol. Phylogenet. Evol.">
        <title>Genome-scale phylogeny and comparative genomics of the fungal order Sordariales.</title>
        <authorList>
            <person name="Hensen N."/>
            <person name="Bonometti L."/>
            <person name="Westerberg I."/>
            <person name="Brannstrom I.O."/>
            <person name="Guillou S."/>
            <person name="Cros-Aarteil S."/>
            <person name="Calhoun S."/>
            <person name="Haridas S."/>
            <person name="Kuo A."/>
            <person name="Mondo S."/>
            <person name="Pangilinan J."/>
            <person name="Riley R."/>
            <person name="LaButti K."/>
            <person name="Andreopoulos B."/>
            <person name="Lipzen A."/>
            <person name="Chen C."/>
            <person name="Yan M."/>
            <person name="Daum C."/>
            <person name="Ng V."/>
            <person name="Clum A."/>
            <person name="Steindorff A."/>
            <person name="Ohm R.A."/>
            <person name="Martin F."/>
            <person name="Silar P."/>
            <person name="Natvig D.O."/>
            <person name="Lalanne C."/>
            <person name="Gautier V."/>
            <person name="Ament-Velasquez S.L."/>
            <person name="Kruys A."/>
            <person name="Hutchinson M.I."/>
            <person name="Powell A.J."/>
            <person name="Barry K."/>
            <person name="Miller A.N."/>
            <person name="Grigoriev I.V."/>
            <person name="Debuchy R."/>
            <person name="Gladieux P."/>
            <person name="Hiltunen Thoren M."/>
            <person name="Johannesson H."/>
        </authorList>
    </citation>
    <scope>NUCLEOTIDE SEQUENCE</scope>
    <source>
        <strain evidence="2">CBS 168.71</strain>
    </source>
</reference>
<dbReference type="Proteomes" id="UP001278766">
    <property type="component" value="Unassembled WGS sequence"/>
</dbReference>
<comment type="caution">
    <text evidence="2">The sequence shown here is derived from an EMBL/GenBank/DDBJ whole genome shotgun (WGS) entry which is preliminary data.</text>
</comment>
<keyword evidence="3" id="KW-1185">Reference proteome</keyword>
<protein>
    <recommendedName>
        <fullName evidence="1">Protein kinase domain-containing protein</fullName>
    </recommendedName>
</protein>
<dbReference type="InterPro" id="IPR011009">
    <property type="entry name" value="Kinase-like_dom_sf"/>
</dbReference>
<sequence>MSSGEISAFVANYRYNGQLFAVLISDEPPEPYELDDSIEGAWIEHLNDLSYHDGEDDALHMKQIDGLVEAERKILDVVFPTLEKLAPVPLPTSPHPDSATKTIEEYLFPTCVRLELVTKDGMLKVISGHHREMERAGCVIPWSEMGKIGVEPGSVDLFPADHVLLGSRLVMGQHMRHVYDVTISGVEKNLVGKLVSALFHRAFLREVEIYGKLKGLKLDPEIRIPEFKGLITSGDGVVGLIVAKIPTQYPSLLPIVTDRLPGERPEMVRRQRWAAQVEHTVTMLHQHGIVWGDAKPDNIVVDQDDNTWLLDFGGGITEGWVEPSMFHTKEGDLHAVAKMKEGLLDQGTNGGNKTGTK</sequence>
<evidence type="ECO:0000313" key="2">
    <source>
        <dbReference type="EMBL" id="KAK3299654.1"/>
    </source>
</evidence>
<dbReference type="GO" id="GO:0005524">
    <property type="term" value="F:ATP binding"/>
    <property type="evidence" value="ECO:0007669"/>
    <property type="project" value="InterPro"/>
</dbReference>
<dbReference type="GO" id="GO:0004672">
    <property type="term" value="F:protein kinase activity"/>
    <property type="evidence" value="ECO:0007669"/>
    <property type="project" value="InterPro"/>
</dbReference>
<dbReference type="Gene3D" id="1.10.510.10">
    <property type="entry name" value="Transferase(Phosphotransferase) domain 1"/>
    <property type="match status" value="1"/>
</dbReference>
<dbReference type="InterPro" id="IPR000719">
    <property type="entry name" value="Prot_kinase_dom"/>
</dbReference>
<evidence type="ECO:0000313" key="3">
    <source>
        <dbReference type="Proteomes" id="UP001278766"/>
    </source>
</evidence>
<evidence type="ECO:0000259" key="1">
    <source>
        <dbReference type="PROSITE" id="PS50011"/>
    </source>
</evidence>
<reference evidence="2" key="2">
    <citation type="submission" date="2023-06" db="EMBL/GenBank/DDBJ databases">
        <authorList>
            <consortium name="Lawrence Berkeley National Laboratory"/>
            <person name="Haridas S."/>
            <person name="Hensen N."/>
            <person name="Bonometti L."/>
            <person name="Westerberg I."/>
            <person name="Brannstrom I.O."/>
            <person name="Guillou S."/>
            <person name="Cros-Aarteil S."/>
            <person name="Calhoun S."/>
            <person name="Kuo A."/>
            <person name="Mondo S."/>
            <person name="Pangilinan J."/>
            <person name="Riley R."/>
            <person name="Labutti K."/>
            <person name="Andreopoulos B."/>
            <person name="Lipzen A."/>
            <person name="Chen C."/>
            <person name="Yanf M."/>
            <person name="Daum C."/>
            <person name="Ng V."/>
            <person name="Clum A."/>
            <person name="Steindorff A."/>
            <person name="Ohm R."/>
            <person name="Martin F."/>
            <person name="Silar P."/>
            <person name="Natvig D."/>
            <person name="Lalanne C."/>
            <person name="Gautier V."/>
            <person name="Ament-Velasquez S.L."/>
            <person name="Kruys A."/>
            <person name="Hutchinson M.I."/>
            <person name="Powell A.J."/>
            <person name="Barry K."/>
            <person name="Miller A.N."/>
            <person name="Grigoriev I.V."/>
            <person name="Debuchy R."/>
            <person name="Gladieux P."/>
            <person name="Thoren M.H."/>
            <person name="Johannesson H."/>
        </authorList>
    </citation>
    <scope>NUCLEOTIDE SEQUENCE</scope>
    <source>
        <strain evidence="2">CBS 168.71</strain>
    </source>
</reference>
<dbReference type="AlphaFoldDB" id="A0AAE0HNT7"/>
<gene>
    <name evidence="2" type="ORF">B0H64DRAFT_317228</name>
</gene>
<dbReference type="PROSITE" id="PS50011">
    <property type="entry name" value="PROTEIN_KINASE_DOM"/>
    <property type="match status" value="1"/>
</dbReference>
<name>A0AAE0HNT7_9PEZI</name>